<comment type="similarity">
    <text evidence="4 14">Belongs to the BRE1 family.</text>
</comment>
<evidence type="ECO:0000256" key="12">
    <source>
        <dbReference type="ARBA" id="ARBA00023242"/>
    </source>
</evidence>
<feature type="compositionally biased region" description="Low complexity" evidence="16">
    <location>
        <begin position="303"/>
        <end position="316"/>
    </location>
</feature>
<feature type="region of interest" description="Disordered" evidence="16">
    <location>
        <begin position="301"/>
        <end position="336"/>
    </location>
</feature>
<dbReference type="SMART" id="SM00184">
    <property type="entry name" value="RING"/>
    <property type="match status" value="1"/>
</dbReference>
<dbReference type="Pfam" id="PF00097">
    <property type="entry name" value="zf-C3HC4"/>
    <property type="match status" value="1"/>
</dbReference>
<keyword evidence="19" id="KW-1185">Reference proteome</keyword>
<feature type="domain" description="RING-type" evidence="17">
    <location>
        <begin position="878"/>
        <end position="916"/>
    </location>
</feature>
<dbReference type="UniPathway" id="UPA00143"/>
<dbReference type="GO" id="GO:0016567">
    <property type="term" value="P:protein ubiquitination"/>
    <property type="evidence" value="ECO:0007669"/>
    <property type="project" value="UniProtKB-UniRule"/>
</dbReference>
<evidence type="ECO:0000256" key="1">
    <source>
        <dbReference type="ARBA" id="ARBA00000900"/>
    </source>
</evidence>
<feature type="compositionally biased region" description="Acidic residues" evidence="16">
    <location>
        <begin position="557"/>
        <end position="569"/>
    </location>
</feature>
<gene>
    <name evidence="18" type="primary">Rnf40</name>
    <name evidence="18" type="ORF">T4B_7692</name>
</gene>
<evidence type="ECO:0000259" key="17">
    <source>
        <dbReference type="PROSITE" id="PS50089"/>
    </source>
</evidence>
<evidence type="ECO:0000256" key="13">
    <source>
        <dbReference type="PROSITE-ProRule" id="PRU00175"/>
    </source>
</evidence>
<comment type="catalytic activity">
    <reaction evidence="1 14">
        <text>S-ubiquitinyl-[E2 ubiquitin-conjugating enzyme]-L-cysteine + [acceptor protein]-L-lysine = [E2 ubiquitin-conjugating enzyme]-L-cysteine + N(6)-ubiquitinyl-[acceptor protein]-L-lysine.</text>
        <dbReference type="EC" id="2.3.2.27"/>
    </reaction>
</comment>
<organism evidence="18 19">
    <name type="scientific">Trichinella pseudospiralis</name>
    <name type="common">Parasitic roundworm</name>
    <dbReference type="NCBI Taxonomy" id="6337"/>
    <lineage>
        <taxon>Eukaryota</taxon>
        <taxon>Metazoa</taxon>
        <taxon>Ecdysozoa</taxon>
        <taxon>Nematoda</taxon>
        <taxon>Enoplea</taxon>
        <taxon>Dorylaimia</taxon>
        <taxon>Trichinellida</taxon>
        <taxon>Trichinellidae</taxon>
        <taxon>Trichinella</taxon>
    </lineage>
</organism>
<dbReference type="InterPro" id="IPR013083">
    <property type="entry name" value="Znf_RING/FYVE/PHD"/>
</dbReference>
<comment type="pathway">
    <text evidence="3 14">Protein modification; protein ubiquitination.</text>
</comment>
<keyword evidence="6 14" id="KW-0479">Metal-binding</keyword>
<evidence type="ECO:0000256" key="11">
    <source>
        <dbReference type="ARBA" id="ARBA00023054"/>
    </source>
</evidence>
<keyword evidence="10 14" id="KW-0156">Chromatin regulator</keyword>
<feature type="coiled-coil region" evidence="15">
    <location>
        <begin position="655"/>
        <end position="682"/>
    </location>
</feature>
<dbReference type="GO" id="GO:0006325">
    <property type="term" value="P:chromatin organization"/>
    <property type="evidence" value="ECO:0007669"/>
    <property type="project" value="UniProtKB-KW"/>
</dbReference>
<evidence type="ECO:0000256" key="2">
    <source>
        <dbReference type="ARBA" id="ARBA00004123"/>
    </source>
</evidence>
<name>A0A0V1J9I8_TRIPS</name>
<dbReference type="PROSITE" id="PS00518">
    <property type="entry name" value="ZF_RING_1"/>
    <property type="match status" value="1"/>
</dbReference>
<proteinExistence type="inferred from homology"/>
<evidence type="ECO:0000256" key="15">
    <source>
        <dbReference type="SAM" id="Coils"/>
    </source>
</evidence>
<dbReference type="EC" id="2.3.2.27" evidence="14"/>
<dbReference type="PANTHER" id="PTHR23163">
    <property type="entry name" value="RING FINGER PROTEIN-RELATED"/>
    <property type="match status" value="1"/>
</dbReference>
<evidence type="ECO:0000256" key="9">
    <source>
        <dbReference type="ARBA" id="ARBA00022833"/>
    </source>
</evidence>
<dbReference type="SUPFAM" id="SSF57850">
    <property type="entry name" value="RING/U-box"/>
    <property type="match status" value="1"/>
</dbReference>
<keyword evidence="8 14" id="KW-0833">Ubl conjugation pathway</keyword>
<feature type="coiled-coil region" evidence="15">
    <location>
        <begin position="343"/>
        <end position="384"/>
    </location>
</feature>
<dbReference type="InterPro" id="IPR013956">
    <property type="entry name" value="E3_ubiquit_lig_Bre1"/>
</dbReference>
<sequence>MAKRSGVSFGSVDINDDGDTLVSKKRSRYMHIDVMPCLSSVNDVEIYLLKVQNKRLFGRVNQNRRIEDELRKKIDYLESHRMKDDALLSLLSGYLYQIQEELVMLLKHVSKTSSSNCHESIHLFFKVNSIEAEESVLRLFPNMKKNIIDDRLREAFERCMNMIRQIGDINSCLDRKLDQVNSETKSNAFHSERTPPCSSSLSFSSEMRTAFDEANLSEKSNAFHEKCFHLQKCLEELEAKNRQLSLQNRVLQNEIALSENRLQQACVRVKDLEDETEKLLVREEQTNSRIAEVNAQLRQAAGKKSSVSKQLQQQASTSVIRNGPTDDGGRRGDSNVQRSFAENSEYEALAEQRLKEINTLTEQNKQSQRTIQMLRNKLENLDVDLVKQSPTYRDLEVQFKLHLRDSIRLKAIHESVMNEQAKVENNMSLTTEEQRTKKSPVVEQLEQSWQALKAEEEKLIAKQRRIEIDEEYLRMKLRTLDARMQQMPNIMSVAESKLQKAKHEQKLLKLKMSDVQAELNFTREELERLRRLLSSSVVVPLSNADDVESTLEKEESLEPGEIDESDEDDEKLRDKTVEEQVVELKKQLRLSKRAIARCHAAMDVYKTKSAENDDITVTTKKLRMENSFLRAHIRKMAKKIGVDRLEFIKLADDMLTKQEVEIALLKTKLENKEGNMSTLYDEIGTTGDALDQALSKNKTLADLISEKDNAMLKMMERQLATSQAMRSLEGEKKELAEMVRTLERQLQVQDADKEQLLKKLSFVESNLFRVVREGQRVNELIANHRNEYMELQSNLLTSTQNVKRLESSLETTRQDLTKQIELLENAQTEANRFRSTIGQLEKKLRRAYRGAENIKETTVVDLQIREEQIFALKQKVLCALCKLNQLNRVLLKCGHLFCDVCIDNLLKQRQRKCPNCMTIFSHQDVRNVYF</sequence>
<protein>
    <recommendedName>
        <fullName evidence="14">E3 ubiquitin protein ligase</fullName>
        <ecNumber evidence="14">2.3.2.27</ecNumber>
    </recommendedName>
</protein>
<dbReference type="Proteomes" id="UP000054805">
    <property type="component" value="Unassembled WGS sequence"/>
</dbReference>
<keyword evidence="7 13" id="KW-0863">Zinc-finger</keyword>
<evidence type="ECO:0000313" key="19">
    <source>
        <dbReference type="Proteomes" id="UP000054805"/>
    </source>
</evidence>
<evidence type="ECO:0000256" key="7">
    <source>
        <dbReference type="ARBA" id="ARBA00022771"/>
    </source>
</evidence>
<feature type="region of interest" description="Disordered" evidence="16">
    <location>
        <begin position="544"/>
        <end position="572"/>
    </location>
</feature>
<comment type="subcellular location">
    <subcellularLocation>
        <location evidence="2 14">Nucleus</location>
    </subcellularLocation>
</comment>
<evidence type="ECO:0000256" key="8">
    <source>
        <dbReference type="ARBA" id="ARBA00022786"/>
    </source>
</evidence>
<feature type="coiled-coil region" evidence="15">
    <location>
        <begin position="491"/>
        <end position="532"/>
    </location>
</feature>
<dbReference type="GO" id="GO:0033503">
    <property type="term" value="C:HULC complex"/>
    <property type="evidence" value="ECO:0007669"/>
    <property type="project" value="TreeGrafter"/>
</dbReference>
<keyword evidence="11 14" id="KW-0175">Coiled coil</keyword>
<evidence type="ECO:0000256" key="10">
    <source>
        <dbReference type="ARBA" id="ARBA00022853"/>
    </source>
</evidence>
<dbReference type="AlphaFoldDB" id="A0A0V1J9I8"/>
<dbReference type="Gene3D" id="3.30.40.10">
    <property type="entry name" value="Zinc/RING finger domain, C3HC4 (zinc finger)"/>
    <property type="match status" value="1"/>
</dbReference>
<evidence type="ECO:0000256" key="6">
    <source>
        <dbReference type="ARBA" id="ARBA00022723"/>
    </source>
</evidence>
<dbReference type="GO" id="GO:0005634">
    <property type="term" value="C:nucleus"/>
    <property type="evidence" value="ECO:0007669"/>
    <property type="project" value="UniProtKB-SubCell"/>
</dbReference>
<dbReference type="GO" id="GO:0061630">
    <property type="term" value="F:ubiquitin protein ligase activity"/>
    <property type="evidence" value="ECO:0007669"/>
    <property type="project" value="UniProtKB-EC"/>
</dbReference>
<evidence type="ECO:0000313" key="18">
    <source>
        <dbReference type="EMBL" id="KRZ31632.1"/>
    </source>
</evidence>
<feature type="coiled-coil region" evidence="15">
    <location>
        <begin position="725"/>
        <end position="843"/>
    </location>
</feature>
<comment type="caution">
    <text evidence="18">The sequence shown here is derived from an EMBL/GenBank/DDBJ whole genome shotgun (WGS) entry which is preliminary data.</text>
</comment>
<reference evidence="18 19" key="1">
    <citation type="submission" date="2015-01" db="EMBL/GenBank/DDBJ databases">
        <title>Evolution of Trichinella species and genotypes.</title>
        <authorList>
            <person name="Korhonen P.K."/>
            <person name="Edoardo P."/>
            <person name="Giuseppe L.R."/>
            <person name="Gasser R.B."/>
        </authorList>
    </citation>
    <scope>NUCLEOTIDE SEQUENCE [LARGE SCALE GENOMIC DNA]</scope>
    <source>
        <strain evidence="18">ISS588</strain>
    </source>
</reference>
<dbReference type="GO" id="GO:0008270">
    <property type="term" value="F:zinc ion binding"/>
    <property type="evidence" value="ECO:0007669"/>
    <property type="project" value="UniProtKB-KW"/>
</dbReference>
<dbReference type="CDD" id="cd16499">
    <property type="entry name" value="RING-HC_Bre1-like"/>
    <property type="match status" value="1"/>
</dbReference>
<feature type="coiled-coil region" evidence="15">
    <location>
        <begin position="234"/>
        <end position="289"/>
    </location>
</feature>
<evidence type="ECO:0000256" key="5">
    <source>
        <dbReference type="ARBA" id="ARBA00022679"/>
    </source>
</evidence>
<evidence type="ECO:0000256" key="3">
    <source>
        <dbReference type="ARBA" id="ARBA00004906"/>
    </source>
</evidence>
<dbReference type="InterPro" id="IPR018957">
    <property type="entry name" value="Znf_C3HC4_RING-type"/>
</dbReference>
<dbReference type="InterPro" id="IPR017907">
    <property type="entry name" value="Znf_RING_CS"/>
</dbReference>
<evidence type="ECO:0000256" key="14">
    <source>
        <dbReference type="RuleBase" id="RU365038"/>
    </source>
</evidence>
<dbReference type="PANTHER" id="PTHR23163:SF0">
    <property type="entry name" value="E3 UBIQUITIN-PROTEIN LIGASE BRE1"/>
    <property type="match status" value="1"/>
</dbReference>
<keyword evidence="12 14" id="KW-0539">Nucleus</keyword>
<evidence type="ECO:0000256" key="4">
    <source>
        <dbReference type="ARBA" id="ARBA00005555"/>
    </source>
</evidence>
<dbReference type="EMBL" id="JYDS01000023">
    <property type="protein sequence ID" value="KRZ31632.1"/>
    <property type="molecule type" value="Genomic_DNA"/>
</dbReference>
<dbReference type="InterPro" id="IPR001841">
    <property type="entry name" value="Znf_RING"/>
</dbReference>
<keyword evidence="5 14" id="KW-0808">Transferase</keyword>
<keyword evidence="9 14" id="KW-0862">Zinc</keyword>
<evidence type="ECO:0000256" key="16">
    <source>
        <dbReference type="SAM" id="MobiDB-lite"/>
    </source>
</evidence>
<accession>A0A0V1J9I8</accession>
<dbReference type="PROSITE" id="PS50089">
    <property type="entry name" value="ZF_RING_2"/>
    <property type="match status" value="1"/>
</dbReference>